<keyword evidence="2" id="KW-0808">Transferase</keyword>
<dbReference type="GO" id="GO:0005524">
    <property type="term" value="F:ATP binding"/>
    <property type="evidence" value="ECO:0007669"/>
    <property type="project" value="InterPro"/>
</dbReference>
<proteinExistence type="predicted"/>
<feature type="domain" description="Protein kinase" evidence="1">
    <location>
        <begin position="62"/>
        <end position="280"/>
    </location>
</feature>
<dbReference type="Gene3D" id="1.10.510.10">
    <property type="entry name" value="Transferase(Phosphotransferase) domain 1"/>
    <property type="match status" value="1"/>
</dbReference>
<dbReference type="PROSITE" id="PS50011">
    <property type="entry name" value="PROTEIN_KINASE_DOM"/>
    <property type="match status" value="1"/>
</dbReference>
<keyword evidence="3" id="KW-1185">Reference proteome</keyword>
<evidence type="ECO:0000313" key="3">
    <source>
        <dbReference type="Proteomes" id="UP000053732"/>
    </source>
</evidence>
<protein>
    <submittedName>
        <fullName evidence="2">Calcium/calmodulin-dependent protein kinase-like</fullName>
    </submittedName>
</protein>
<dbReference type="PANTHER" id="PTHR24347">
    <property type="entry name" value="SERINE/THREONINE-PROTEIN KINASE"/>
    <property type="match status" value="1"/>
</dbReference>
<gene>
    <name evidence="2" type="ORF">PCAMFM013_S003g000691</name>
</gene>
<keyword evidence="2" id="KW-0418">Kinase</keyword>
<sequence>MATPPDGSPQLDILEMSEAFEDIHGSFSFAGTCVVYRTNDQLYHGMLKARYYPSTIVNPADLTNISQIPLSAYSPLYATDLTRAHDPLPKDTHVKRPRLVSYDWISKSPQPNAIAESILTEAKVCELLMQHPHPNIAIYHGCQVSGDRITGLCFTKYSHTLMKEVNPGALMKRQARSTRKTIKDYSAVLAGVESGIRHLHSLGLVHNDINPSNIMFDGDELVIIDFDSCRSIGESMEGFGGTYEWCDKTVKLSLPENDLNSLEEIRIWLGDDSRDFQFGV</sequence>
<evidence type="ECO:0000259" key="1">
    <source>
        <dbReference type="PROSITE" id="PS50011"/>
    </source>
</evidence>
<reference evidence="2 3" key="1">
    <citation type="journal article" date="2014" name="Nat. Commun.">
        <title>Multiple recent horizontal transfers of a large genomic region in cheese making fungi.</title>
        <authorList>
            <person name="Cheeseman K."/>
            <person name="Ropars J."/>
            <person name="Renault P."/>
            <person name="Dupont J."/>
            <person name="Gouzy J."/>
            <person name="Branca A."/>
            <person name="Abraham A.L."/>
            <person name="Ceppi M."/>
            <person name="Conseiller E."/>
            <person name="Debuchy R."/>
            <person name="Malagnac F."/>
            <person name="Goarin A."/>
            <person name="Silar P."/>
            <person name="Lacoste S."/>
            <person name="Sallet E."/>
            <person name="Bensimon A."/>
            <person name="Giraud T."/>
            <person name="Brygoo Y."/>
        </authorList>
    </citation>
    <scope>NUCLEOTIDE SEQUENCE [LARGE SCALE GENOMIC DNA]</scope>
    <source>
        <strain evidence="3">FM 013</strain>
    </source>
</reference>
<dbReference type="InterPro" id="IPR000719">
    <property type="entry name" value="Prot_kinase_dom"/>
</dbReference>
<dbReference type="SUPFAM" id="SSF56112">
    <property type="entry name" value="Protein kinase-like (PK-like)"/>
    <property type="match status" value="1"/>
</dbReference>
<dbReference type="EMBL" id="HG793136">
    <property type="protein sequence ID" value="CRL19899.1"/>
    <property type="molecule type" value="Genomic_DNA"/>
</dbReference>
<dbReference type="Pfam" id="PF00069">
    <property type="entry name" value="Pkinase"/>
    <property type="match status" value="1"/>
</dbReference>
<dbReference type="GO" id="GO:0004672">
    <property type="term" value="F:protein kinase activity"/>
    <property type="evidence" value="ECO:0007669"/>
    <property type="project" value="InterPro"/>
</dbReference>
<dbReference type="STRING" id="1429867.A0A0G4P0U0"/>
<evidence type="ECO:0000313" key="2">
    <source>
        <dbReference type="EMBL" id="CRL19899.1"/>
    </source>
</evidence>
<name>A0A0G4P0U0_PENC3</name>
<dbReference type="AlphaFoldDB" id="A0A0G4P0U0"/>
<dbReference type="Proteomes" id="UP000053732">
    <property type="component" value="Unassembled WGS sequence"/>
</dbReference>
<organism evidence="2 3">
    <name type="scientific">Penicillium camemberti (strain FM 013)</name>
    <dbReference type="NCBI Taxonomy" id="1429867"/>
    <lineage>
        <taxon>Eukaryota</taxon>
        <taxon>Fungi</taxon>
        <taxon>Dikarya</taxon>
        <taxon>Ascomycota</taxon>
        <taxon>Pezizomycotina</taxon>
        <taxon>Eurotiomycetes</taxon>
        <taxon>Eurotiomycetidae</taxon>
        <taxon>Eurotiales</taxon>
        <taxon>Aspergillaceae</taxon>
        <taxon>Penicillium</taxon>
    </lineage>
</organism>
<dbReference type="InterPro" id="IPR011009">
    <property type="entry name" value="Kinase-like_dom_sf"/>
</dbReference>
<accession>A0A0G4P0U0</accession>